<dbReference type="Proteomes" id="UP000002402">
    <property type="component" value="Chromosome"/>
</dbReference>
<evidence type="ECO:0000259" key="4">
    <source>
        <dbReference type="Pfam" id="PF02374"/>
    </source>
</evidence>
<evidence type="ECO:0000313" key="6">
    <source>
        <dbReference type="Proteomes" id="UP000002402"/>
    </source>
</evidence>
<dbReference type="eggNOG" id="COG0003">
    <property type="taxonomic scope" value="Bacteria"/>
</dbReference>
<evidence type="ECO:0000256" key="2">
    <source>
        <dbReference type="ARBA" id="ARBA00052296"/>
    </source>
</evidence>
<dbReference type="KEGG" id="mxa:MXAN_5817"/>
<reference evidence="5 6" key="1">
    <citation type="journal article" date="2006" name="Proc. Natl. Acad. Sci. U.S.A.">
        <title>Evolution of sensory complexity recorded in a myxobacterial genome.</title>
        <authorList>
            <person name="Goldman B.S."/>
            <person name="Nierman W.C."/>
            <person name="Kaiser D."/>
            <person name="Slater S.C."/>
            <person name="Durkin A.S."/>
            <person name="Eisen J.A."/>
            <person name="Ronning C.M."/>
            <person name="Barbazuk W.B."/>
            <person name="Blanchard M."/>
            <person name="Field C."/>
            <person name="Halling C."/>
            <person name="Hinkle G."/>
            <person name="Iartchuk O."/>
            <person name="Kim H.S."/>
            <person name="Mackenzie C."/>
            <person name="Madupu R."/>
            <person name="Miller N."/>
            <person name="Shvartsbeyn A."/>
            <person name="Sullivan S.A."/>
            <person name="Vaudin M."/>
            <person name="Wiegand R."/>
            <person name="Kaplan H.B."/>
        </authorList>
    </citation>
    <scope>NUCLEOTIDE SEQUENCE [LARGE SCALE GENOMIC DNA]</scope>
    <source>
        <strain evidence="6">DK1622</strain>
    </source>
</reference>
<dbReference type="GO" id="GO:0016887">
    <property type="term" value="F:ATP hydrolysis activity"/>
    <property type="evidence" value="ECO:0007669"/>
    <property type="project" value="InterPro"/>
</dbReference>
<comment type="similarity">
    <text evidence="1">Belongs to the arsA ATPase family.</text>
</comment>
<dbReference type="InterPro" id="IPR027417">
    <property type="entry name" value="P-loop_NTPase"/>
</dbReference>
<dbReference type="HOGENOM" id="CLU_058953_1_0_7"/>
<dbReference type="EC" id="7.3.2.7" evidence="3"/>
<name>Q1D069_MYXXD</name>
<dbReference type="EMBL" id="CP000113">
    <property type="protein sequence ID" value="ABF89878.1"/>
    <property type="molecule type" value="Genomic_DNA"/>
</dbReference>
<keyword evidence="6" id="KW-1185">Reference proteome</keyword>
<evidence type="ECO:0000313" key="5">
    <source>
        <dbReference type="EMBL" id="ABF89878.1"/>
    </source>
</evidence>
<dbReference type="EnsemblBacteria" id="ABF89878">
    <property type="protein sequence ID" value="ABF89878"/>
    <property type="gene ID" value="MXAN_5817"/>
</dbReference>
<feature type="domain" description="ArsA/GET3 Anion-transporting ATPase-like" evidence="4">
    <location>
        <begin position="24"/>
        <end position="176"/>
    </location>
</feature>
<dbReference type="Pfam" id="PF02374">
    <property type="entry name" value="ArsA_ATPase"/>
    <property type="match status" value="2"/>
</dbReference>
<protein>
    <recommendedName>
        <fullName evidence="3">arsenite-transporting ATPase</fullName>
        <ecNumber evidence="3">7.3.2.7</ecNumber>
    </recommendedName>
</protein>
<dbReference type="GO" id="GO:0005524">
    <property type="term" value="F:ATP binding"/>
    <property type="evidence" value="ECO:0007669"/>
    <property type="project" value="InterPro"/>
</dbReference>
<dbReference type="GO" id="GO:0015446">
    <property type="term" value="F:ATPase-coupled arsenite transmembrane transporter activity"/>
    <property type="evidence" value="ECO:0007669"/>
    <property type="project" value="UniProtKB-EC"/>
</dbReference>
<dbReference type="AlphaFoldDB" id="Q1D069"/>
<evidence type="ECO:0000256" key="3">
    <source>
        <dbReference type="ARBA" id="ARBA00066752"/>
    </source>
</evidence>
<sequence>MTPVNTIPTVRRSQPMAGLLDKRLWIVSGKGGVGKSTVAAALALRSARAGKRTLVCEVNTQERVSRFLERPEAGPEVAQLEQNLWAVNVRPQEAMREYGLMVLRFETLYKTVFENRLVRQFLRFIPSLQELVLLGKIMFHLQEKLPDGRWRFDTVIMDAPATGHAISFLSVPQVLIQTVPPGPMAREAQKMRDLLVDPAVTAAVLVALPEEMPVNEALELHAALRDKVSLRTHAAVLNQSFPERFTEADLEALGGHPELLAVAQAHHDRAAQAVLAGTKLERNLHAPVYPVPRLFTPEFGRKAIEQVMEHLEPLVTGAA</sequence>
<dbReference type="SUPFAM" id="SSF52540">
    <property type="entry name" value="P-loop containing nucleoside triphosphate hydrolases"/>
    <property type="match status" value="1"/>
</dbReference>
<dbReference type="STRING" id="246197.MXAN_5817"/>
<dbReference type="InterPro" id="IPR025723">
    <property type="entry name" value="ArsA/GET3_ATPase-like"/>
</dbReference>
<evidence type="ECO:0000256" key="1">
    <source>
        <dbReference type="ARBA" id="ARBA00011040"/>
    </source>
</evidence>
<dbReference type="InterPro" id="IPR016300">
    <property type="entry name" value="ATPase_ArsA/GET3"/>
</dbReference>
<feature type="domain" description="ArsA/GET3 Anion-transporting ATPase-like" evidence="4">
    <location>
        <begin position="187"/>
        <end position="247"/>
    </location>
</feature>
<dbReference type="Gene3D" id="3.40.50.300">
    <property type="entry name" value="P-loop containing nucleotide triphosphate hydrolases"/>
    <property type="match status" value="1"/>
</dbReference>
<accession>Q1D069</accession>
<dbReference type="CDD" id="cd02035">
    <property type="entry name" value="ArsA"/>
    <property type="match status" value="1"/>
</dbReference>
<comment type="catalytic activity">
    <reaction evidence="2">
        <text>arsenite(in) + ATP + H2O = arsenite(out) + ADP + phosphate + H(+)</text>
        <dbReference type="Rhea" id="RHEA:11348"/>
        <dbReference type="ChEBI" id="CHEBI:15377"/>
        <dbReference type="ChEBI" id="CHEBI:15378"/>
        <dbReference type="ChEBI" id="CHEBI:29242"/>
        <dbReference type="ChEBI" id="CHEBI:30616"/>
        <dbReference type="ChEBI" id="CHEBI:43474"/>
        <dbReference type="ChEBI" id="CHEBI:456216"/>
        <dbReference type="EC" id="7.3.2.7"/>
    </reaction>
</comment>
<organism evidence="5 6">
    <name type="scientific">Myxococcus xanthus (strain DK1622)</name>
    <dbReference type="NCBI Taxonomy" id="246197"/>
    <lineage>
        <taxon>Bacteria</taxon>
        <taxon>Pseudomonadati</taxon>
        <taxon>Myxococcota</taxon>
        <taxon>Myxococcia</taxon>
        <taxon>Myxococcales</taxon>
        <taxon>Cystobacterineae</taxon>
        <taxon>Myxococcaceae</taxon>
        <taxon>Myxococcus</taxon>
    </lineage>
</organism>
<proteinExistence type="inferred from homology"/>
<dbReference type="PANTHER" id="PTHR10803:SF3">
    <property type="entry name" value="ATPASE GET3"/>
    <property type="match status" value="1"/>
</dbReference>
<gene>
    <name evidence="5" type="ordered locus">MXAN_5817</name>
</gene>
<dbReference type="PANTHER" id="PTHR10803">
    <property type="entry name" value="ARSENICAL PUMP-DRIVING ATPASE ARSENITE-TRANSLOCATING ATPASE"/>
    <property type="match status" value="1"/>
</dbReference>